<dbReference type="PROSITE" id="PS51257">
    <property type="entry name" value="PROKAR_LIPOPROTEIN"/>
    <property type="match status" value="1"/>
</dbReference>
<reference evidence="2" key="1">
    <citation type="submission" date="2018-05" db="EMBL/GenBank/DDBJ databases">
        <authorList>
            <person name="Lanie J.A."/>
            <person name="Ng W.-L."/>
            <person name="Kazmierczak K.M."/>
            <person name="Andrzejewski T.M."/>
            <person name="Davidsen T.M."/>
            <person name="Wayne K.J."/>
            <person name="Tettelin H."/>
            <person name="Glass J.I."/>
            <person name="Rusch D."/>
            <person name="Podicherti R."/>
            <person name="Tsui H.-C.T."/>
            <person name="Winkler M.E."/>
        </authorList>
    </citation>
    <scope>NUCLEOTIDE SEQUENCE</scope>
</reference>
<dbReference type="InterPro" id="IPR011042">
    <property type="entry name" value="6-blade_b-propeller_TolB-like"/>
</dbReference>
<name>A0A381XDF3_9ZZZZ</name>
<evidence type="ECO:0000313" key="2">
    <source>
        <dbReference type="EMBL" id="SVA62775.1"/>
    </source>
</evidence>
<dbReference type="InterPro" id="IPR054539">
    <property type="entry name" value="Beta-prop_PDH"/>
</dbReference>
<sequence>MKKIPWYLFCVLGACAGPNVPEPEFSLPDGFEATVFHEGLGKIRHIAVRDNGDVYVARRFALEIRMFDQQASYGGLIALRDTDGDGVADVVEEFGPTDVTTGLAIHAGHLYFSSEVTVYRVPLDDHLVPAAVPEPIAGGFPLQGTHGSKTLAFDGSGNMYVNSGTPSNICQEQNNKRESPGLNPCPQLERSGGIWRFAADKKLQDQVRDGERYVTGTRNVVALEWNDHANRLYFVMHGRDSLDLLWPDRFTREQRVELPAEEFHVAAAGDNFGWPYTYYDHRRGARMLGPEYGGDGEIEADGNYIDPLIGFPGHWAPNDLIFHSGTNVPERYWGGALIAFHGSWNRIPLPQAGYNVVFVPMENGQPAADWEIFADGFTGAEEVLSPAAAKYRPTGLAEGPDGAIYLTEDKQGRIWRITWRD</sequence>
<protein>
    <recommendedName>
        <fullName evidence="1">Pyrroloquinoline quinone-dependent pyranose dehydrogenase beta-propeller domain-containing protein</fullName>
    </recommendedName>
</protein>
<dbReference type="SUPFAM" id="SSF50952">
    <property type="entry name" value="Soluble quinoprotein glucose dehydrogenase"/>
    <property type="match status" value="1"/>
</dbReference>
<gene>
    <name evidence="2" type="ORF">METZ01_LOCUS115629</name>
</gene>
<dbReference type="AlphaFoldDB" id="A0A381XDF3"/>
<feature type="domain" description="Pyrroloquinoline quinone-dependent pyranose dehydrogenase beta-propeller" evidence="1">
    <location>
        <begin position="26"/>
        <end position="418"/>
    </location>
</feature>
<dbReference type="EMBL" id="UINC01014777">
    <property type="protein sequence ID" value="SVA62775.1"/>
    <property type="molecule type" value="Genomic_DNA"/>
</dbReference>
<dbReference type="PANTHER" id="PTHR19328:SF53">
    <property type="entry name" value="MEMBRANE PROTEIN"/>
    <property type="match status" value="1"/>
</dbReference>
<dbReference type="PANTHER" id="PTHR19328">
    <property type="entry name" value="HEDGEHOG-INTERACTING PROTEIN"/>
    <property type="match status" value="1"/>
</dbReference>
<dbReference type="Pfam" id="PF22807">
    <property type="entry name" value="TrAA12"/>
    <property type="match status" value="1"/>
</dbReference>
<proteinExistence type="predicted"/>
<dbReference type="Gene3D" id="2.120.10.30">
    <property type="entry name" value="TolB, C-terminal domain"/>
    <property type="match status" value="1"/>
</dbReference>
<accession>A0A381XDF3</accession>
<dbReference type="InterPro" id="IPR011041">
    <property type="entry name" value="Quinoprot_gluc/sorb_DH_b-prop"/>
</dbReference>
<organism evidence="2">
    <name type="scientific">marine metagenome</name>
    <dbReference type="NCBI Taxonomy" id="408172"/>
    <lineage>
        <taxon>unclassified sequences</taxon>
        <taxon>metagenomes</taxon>
        <taxon>ecological metagenomes</taxon>
    </lineage>
</organism>
<evidence type="ECO:0000259" key="1">
    <source>
        <dbReference type="Pfam" id="PF22807"/>
    </source>
</evidence>